<feature type="transmembrane region" description="Helical" evidence="6">
    <location>
        <begin position="215"/>
        <end position="233"/>
    </location>
</feature>
<evidence type="ECO:0000313" key="7">
    <source>
        <dbReference type="EMBL" id="ACL46600.1"/>
    </source>
</evidence>
<name>B8HYE6_CYAP4</name>
<organism evidence="7">
    <name type="scientific">Cyanothece sp. (strain PCC 7425 / ATCC 29141)</name>
    <dbReference type="NCBI Taxonomy" id="395961"/>
    <lineage>
        <taxon>Bacteria</taxon>
        <taxon>Bacillati</taxon>
        <taxon>Cyanobacteriota</taxon>
        <taxon>Cyanophyceae</taxon>
        <taxon>Gomontiellales</taxon>
        <taxon>Cyanothecaceae</taxon>
        <taxon>Cyanothece</taxon>
    </lineage>
</organism>
<dbReference type="eggNOG" id="COG0772">
    <property type="taxonomic scope" value="Bacteria"/>
</dbReference>
<dbReference type="GO" id="GO:0015648">
    <property type="term" value="F:lipid-linked peptidoglycan transporter activity"/>
    <property type="evidence" value="ECO:0007669"/>
    <property type="project" value="TreeGrafter"/>
</dbReference>
<dbReference type="NCBIfam" id="TIGR02210">
    <property type="entry name" value="rodA_shape"/>
    <property type="match status" value="1"/>
</dbReference>
<dbReference type="GO" id="GO:0009252">
    <property type="term" value="P:peptidoglycan biosynthetic process"/>
    <property type="evidence" value="ECO:0007669"/>
    <property type="project" value="UniProtKB-UniRule"/>
</dbReference>
<reference evidence="7" key="1">
    <citation type="submission" date="2009-01" db="EMBL/GenBank/DDBJ databases">
        <title>Complete sequence of chromosome Cyanothece sp. PCC 7425.</title>
        <authorList>
            <consortium name="US DOE Joint Genome Institute"/>
            <person name="Lucas S."/>
            <person name="Copeland A."/>
            <person name="Lapidus A."/>
            <person name="Glavina del Rio T."/>
            <person name="Dalin E."/>
            <person name="Tice H."/>
            <person name="Bruce D."/>
            <person name="Goodwin L."/>
            <person name="Pitluck S."/>
            <person name="Sims D."/>
            <person name="Meineke L."/>
            <person name="Brettin T."/>
            <person name="Detter J.C."/>
            <person name="Han C."/>
            <person name="Larimer F."/>
            <person name="Land M."/>
            <person name="Hauser L."/>
            <person name="Kyrpides N."/>
            <person name="Ovchinnikova G."/>
            <person name="Liberton M."/>
            <person name="Stoeckel J."/>
            <person name="Banerjee A."/>
            <person name="Singh A."/>
            <person name="Page L."/>
            <person name="Sato H."/>
            <person name="Zhao L."/>
            <person name="Sherman L."/>
            <person name="Pakrasi H."/>
            <person name="Richardson P."/>
        </authorList>
    </citation>
    <scope>NUCLEOTIDE SEQUENCE</scope>
    <source>
        <strain evidence="7">PCC 7425</strain>
    </source>
</reference>
<protein>
    <recommendedName>
        <fullName evidence="6">Peptidoglycan glycosyltransferase RodA</fullName>
        <shortName evidence="6">PGT</shortName>
        <ecNumber evidence="6">2.4.99.28</ecNumber>
    </recommendedName>
    <alternativeName>
        <fullName evidence="6">Cell elongation protein RodA</fullName>
    </alternativeName>
    <alternativeName>
        <fullName evidence="6">Cell wall polymerase</fullName>
    </alternativeName>
    <alternativeName>
        <fullName evidence="6">Peptidoglycan polymerase</fullName>
        <shortName evidence="6">PG polymerase</shortName>
    </alternativeName>
</protein>
<dbReference type="GO" id="GO:0008360">
    <property type="term" value="P:regulation of cell shape"/>
    <property type="evidence" value="ECO:0007669"/>
    <property type="project" value="UniProtKB-KW"/>
</dbReference>
<dbReference type="GO" id="GO:0005886">
    <property type="term" value="C:plasma membrane"/>
    <property type="evidence" value="ECO:0007669"/>
    <property type="project" value="UniProtKB-SubCell"/>
</dbReference>
<keyword evidence="6" id="KW-0328">Glycosyltransferase</keyword>
<dbReference type="InterPro" id="IPR011923">
    <property type="entry name" value="RodA/MrdB"/>
</dbReference>
<gene>
    <name evidence="6" type="primary">rodA</name>
    <name evidence="7" type="ordered locus">Cyan7425_4287</name>
</gene>
<dbReference type="AlphaFoldDB" id="B8HYE6"/>
<keyword evidence="4 6" id="KW-1133">Transmembrane helix</keyword>
<evidence type="ECO:0000256" key="2">
    <source>
        <dbReference type="ARBA" id="ARBA00022692"/>
    </source>
</evidence>
<comment type="pathway">
    <text evidence="6">Cell wall biogenesis; peptidoglycan biosynthesis.</text>
</comment>
<dbReference type="GO" id="GO:0008955">
    <property type="term" value="F:peptidoglycan glycosyltransferase activity"/>
    <property type="evidence" value="ECO:0007669"/>
    <property type="project" value="UniProtKB-UniRule"/>
</dbReference>
<feature type="transmembrane region" description="Helical" evidence="6">
    <location>
        <begin position="21"/>
        <end position="41"/>
    </location>
</feature>
<dbReference type="EMBL" id="CP001344">
    <property type="protein sequence ID" value="ACL46600.1"/>
    <property type="molecule type" value="Genomic_DNA"/>
</dbReference>
<dbReference type="KEGG" id="cyn:Cyan7425_4287"/>
<keyword evidence="6" id="KW-0573">Peptidoglycan synthesis</keyword>
<keyword evidence="2 6" id="KW-0812">Transmembrane</keyword>
<evidence type="ECO:0000256" key="4">
    <source>
        <dbReference type="ARBA" id="ARBA00022989"/>
    </source>
</evidence>
<dbReference type="PANTHER" id="PTHR30474">
    <property type="entry name" value="CELL CYCLE PROTEIN"/>
    <property type="match status" value="1"/>
</dbReference>
<accession>B8HYE6</accession>
<feature type="transmembrane region" description="Helical" evidence="6">
    <location>
        <begin position="330"/>
        <end position="351"/>
    </location>
</feature>
<dbReference type="NCBIfam" id="NF037961">
    <property type="entry name" value="RodA_shape"/>
    <property type="match status" value="1"/>
</dbReference>
<feature type="transmembrane region" description="Helical" evidence="6">
    <location>
        <begin position="83"/>
        <end position="103"/>
    </location>
</feature>
<comment type="similarity">
    <text evidence="6">Belongs to the SEDS family. MrdB/RodA subfamily.</text>
</comment>
<keyword evidence="6" id="KW-1003">Cell membrane</keyword>
<dbReference type="Pfam" id="PF01098">
    <property type="entry name" value="FTSW_RODA_SPOVE"/>
    <property type="match status" value="2"/>
</dbReference>
<comment type="catalytic activity">
    <reaction evidence="6">
        <text>[GlcNAc-(1-&gt;4)-Mur2Ac(oyl-L-Ala-gamma-D-Glu-L-Lys-D-Ala-D-Ala)](n)-di-trans,octa-cis-undecaprenyl diphosphate + beta-D-GlcNAc-(1-&gt;4)-Mur2Ac(oyl-L-Ala-gamma-D-Glu-L-Lys-D-Ala-D-Ala)-di-trans,octa-cis-undecaprenyl diphosphate = [GlcNAc-(1-&gt;4)-Mur2Ac(oyl-L-Ala-gamma-D-Glu-L-Lys-D-Ala-D-Ala)](n+1)-di-trans,octa-cis-undecaprenyl diphosphate + di-trans,octa-cis-undecaprenyl diphosphate + H(+)</text>
        <dbReference type="Rhea" id="RHEA:23708"/>
        <dbReference type="Rhea" id="RHEA-COMP:9602"/>
        <dbReference type="Rhea" id="RHEA-COMP:9603"/>
        <dbReference type="ChEBI" id="CHEBI:15378"/>
        <dbReference type="ChEBI" id="CHEBI:58405"/>
        <dbReference type="ChEBI" id="CHEBI:60033"/>
        <dbReference type="ChEBI" id="CHEBI:78435"/>
        <dbReference type="EC" id="2.4.99.28"/>
    </reaction>
</comment>
<proteinExistence type="inferred from homology"/>
<evidence type="ECO:0000256" key="5">
    <source>
        <dbReference type="ARBA" id="ARBA00023136"/>
    </source>
</evidence>
<comment type="function">
    <text evidence="6">Peptidoglycan polymerase that is essential for cell wall elongation.</text>
</comment>
<dbReference type="GO" id="GO:0051301">
    <property type="term" value="P:cell division"/>
    <property type="evidence" value="ECO:0007669"/>
    <property type="project" value="InterPro"/>
</dbReference>
<feature type="transmembrane region" description="Helical" evidence="6">
    <location>
        <begin position="151"/>
        <end position="184"/>
    </location>
</feature>
<feature type="transmembrane region" description="Helical" evidence="6">
    <location>
        <begin position="363"/>
        <end position="384"/>
    </location>
</feature>
<keyword evidence="5 6" id="KW-0472">Membrane</keyword>
<dbReference type="HOGENOM" id="CLU_029243_2_2_3"/>
<dbReference type="HAMAP" id="MF_02079">
    <property type="entry name" value="PGT_RodA"/>
    <property type="match status" value="1"/>
</dbReference>
<evidence type="ECO:0000256" key="3">
    <source>
        <dbReference type="ARBA" id="ARBA00022960"/>
    </source>
</evidence>
<dbReference type="OrthoDB" id="9768187at2"/>
<dbReference type="InterPro" id="IPR001182">
    <property type="entry name" value="FtsW/RodA"/>
</dbReference>
<dbReference type="EC" id="2.4.99.28" evidence="6"/>
<dbReference type="UniPathway" id="UPA00219"/>
<evidence type="ECO:0000256" key="1">
    <source>
        <dbReference type="ARBA" id="ARBA00004141"/>
    </source>
</evidence>
<keyword evidence="6" id="KW-0961">Cell wall biogenesis/degradation</keyword>
<dbReference type="PANTHER" id="PTHR30474:SF1">
    <property type="entry name" value="PEPTIDOGLYCAN GLYCOSYLTRANSFERASE MRDB"/>
    <property type="match status" value="1"/>
</dbReference>
<keyword evidence="6" id="KW-0808">Transferase</keyword>
<comment type="subcellular location">
    <subcellularLocation>
        <location evidence="6">Cell membrane</location>
        <topology evidence="6">Multi-pass membrane protein</topology>
    </subcellularLocation>
    <subcellularLocation>
        <location evidence="1">Membrane</location>
        <topology evidence="1">Multi-pass membrane protein</topology>
    </subcellularLocation>
</comment>
<dbReference type="GO" id="GO:0071555">
    <property type="term" value="P:cell wall organization"/>
    <property type="evidence" value="ECO:0007669"/>
    <property type="project" value="UniProtKB-KW"/>
</dbReference>
<keyword evidence="3 6" id="KW-0133">Cell shape</keyword>
<evidence type="ECO:0000256" key="6">
    <source>
        <dbReference type="HAMAP-Rule" id="MF_02079"/>
    </source>
</evidence>
<feature type="transmembrane region" description="Helical" evidence="6">
    <location>
        <begin position="53"/>
        <end position="71"/>
    </location>
</feature>
<sequence>MRQRSFRRQPRWMLWFQPWSYLDWLLLAAVILLTGLGAIAIGSIQLQQGLRDWPQHLGTGVLGLIFTFALARWPYDRLLPFHWVTYLLTNLALVVVLIIGTGASEVGAQSWIPIAGFNVQPSEFAKVGIIITQAALLQQQPADRLSSILRVFAVTIVPLGLILLQPDLGTALVFGAITLGMLYWANANGGWIILLVSPLVSAILFSLPLPFHLSLVVWLLWTVGMGLVGWFSLPFRFLGAFASVVLNLVSAGLGQLLWSLLKDYQKDRLTLFLDPDKDPLGGGYHLIQSRIAIGAGGLWGRGLHEGTQTQLGFIPEQHTDFIFSAIGEEFGLIGGLVVIFLFWLICFRLVVIANNAKDDFGSLLAIGMFSMIVFQVFINVGMTIGLTPVTGIPLPWISYGRSSLLTNFIALGLVESVANFRPRQRY</sequence>
<feature type="transmembrane region" description="Helical" evidence="6">
    <location>
        <begin position="404"/>
        <end position="420"/>
    </location>
</feature>
<feature type="transmembrane region" description="Helical" evidence="6">
    <location>
        <begin position="240"/>
        <end position="261"/>
    </location>
</feature>
<dbReference type="GO" id="GO:0032153">
    <property type="term" value="C:cell division site"/>
    <property type="evidence" value="ECO:0007669"/>
    <property type="project" value="TreeGrafter"/>
</dbReference>
<dbReference type="STRING" id="395961.Cyan7425_4287"/>